<accession>A0A8D8ARS6</accession>
<feature type="region of interest" description="Disordered" evidence="1">
    <location>
        <begin position="207"/>
        <end position="232"/>
    </location>
</feature>
<protein>
    <submittedName>
        <fullName evidence="2">(northern house mosquito) hypothetical protein</fullName>
    </submittedName>
</protein>
<sequence>MNLRPVRLGRRRHRRNQIQPDAVPCKHQIRQINLDRLHLRQRRTLPLLLLFTSEFHLFSKHGVPHRIHSINRNVQHDLLLIQYGLSRWRRRRQNLHRNGYRQRVPFTVAGLQFDRFRRRRTVTFVHCDVGGVAARDERWPGSAEGVGRKQDVARGCFHTWGRFALVAIVTVVVVIRLHRDVHVVGGVLPTGHLHRFRLALPHSFHTTTTTFTNPGTVQRHRPRATAHRRPQHLRHGLRNRQRRVHITGSSTSPTGQPRVVKVRRRFQTLLEHSQLERGRRMRVPRLRDLKLAVVEGVPGLVGLRVDSGVRRPPGADVGSLDGLVPPGISWGHAGGGRGLEEDFGGGGFRRTKAALPGWSEKVDVRVVRGGLLFRGGGLGLPVVRDDVVNCDEHVLLRVEVDCLARRVVPAVGHFGRTDVHGAGIGHEFGLFLGQHRSGRDVQRRRFQRQSIRYVEHAGIHRNLRLHPAFFLLGHGHRQVPGTAVDAVPPIVLDILLVLPRLASILHRRVIDRHVKGRPLSGQLVRVAPNCGRFIAGEEFFDGLFRLESDSLRGPPRCGRFRWTRLQTATGAHRGTPLQNRRTFALGAHFVFPHKLKITLFTGSSQSIASLQLAPPIFTHFTHEVH</sequence>
<feature type="compositionally biased region" description="Basic residues" evidence="1">
    <location>
        <begin position="218"/>
        <end position="232"/>
    </location>
</feature>
<dbReference type="EMBL" id="HBUE01037333">
    <property type="protein sequence ID" value="CAG6459352.1"/>
    <property type="molecule type" value="Transcribed_RNA"/>
</dbReference>
<reference evidence="2" key="1">
    <citation type="submission" date="2021-05" db="EMBL/GenBank/DDBJ databases">
        <authorList>
            <person name="Alioto T."/>
            <person name="Alioto T."/>
            <person name="Gomez Garrido J."/>
        </authorList>
    </citation>
    <scope>NUCLEOTIDE SEQUENCE</scope>
</reference>
<dbReference type="AlphaFoldDB" id="A0A8D8ARS6"/>
<organism evidence="2">
    <name type="scientific">Culex pipiens</name>
    <name type="common">House mosquito</name>
    <dbReference type="NCBI Taxonomy" id="7175"/>
    <lineage>
        <taxon>Eukaryota</taxon>
        <taxon>Metazoa</taxon>
        <taxon>Ecdysozoa</taxon>
        <taxon>Arthropoda</taxon>
        <taxon>Hexapoda</taxon>
        <taxon>Insecta</taxon>
        <taxon>Pterygota</taxon>
        <taxon>Neoptera</taxon>
        <taxon>Endopterygota</taxon>
        <taxon>Diptera</taxon>
        <taxon>Nematocera</taxon>
        <taxon>Culicoidea</taxon>
        <taxon>Culicidae</taxon>
        <taxon>Culicinae</taxon>
        <taxon>Culicini</taxon>
        <taxon>Culex</taxon>
        <taxon>Culex</taxon>
    </lineage>
</organism>
<proteinExistence type="predicted"/>
<evidence type="ECO:0000256" key="1">
    <source>
        <dbReference type="SAM" id="MobiDB-lite"/>
    </source>
</evidence>
<name>A0A8D8ARS6_CULPI</name>
<evidence type="ECO:0000313" key="2">
    <source>
        <dbReference type="EMBL" id="CAG6459352.1"/>
    </source>
</evidence>